<dbReference type="AlphaFoldDB" id="A0AAU9FLU4"/>
<proteinExistence type="predicted"/>
<feature type="transmembrane region" description="Helical" evidence="2">
    <location>
        <begin position="61"/>
        <end position="83"/>
    </location>
</feature>
<keyword evidence="2" id="KW-1133">Transmembrane helix</keyword>
<protein>
    <submittedName>
        <fullName evidence="3">Uncharacterized protein</fullName>
    </submittedName>
</protein>
<dbReference type="Proteomes" id="UP001500889">
    <property type="component" value="Chromosome J"/>
</dbReference>
<feature type="compositionally biased region" description="Polar residues" evidence="1">
    <location>
        <begin position="157"/>
        <end position="168"/>
    </location>
</feature>
<feature type="compositionally biased region" description="Low complexity" evidence="1">
    <location>
        <begin position="174"/>
        <end position="202"/>
    </location>
</feature>
<evidence type="ECO:0000313" key="4">
    <source>
        <dbReference type="Proteomes" id="UP001500889"/>
    </source>
</evidence>
<dbReference type="EMBL" id="AP029265">
    <property type="protein sequence ID" value="BFF96857.1"/>
    <property type="molecule type" value="Genomic_DNA"/>
</dbReference>
<gene>
    <name evidence="3" type="ORF">DMAD_05399</name>
</gene>
<evidence type="ECO:0000256" key="2">
    <source>
        <dbReference type="SAM" id="Phobius"/>
    </source>
</evidence>
<evidence type="ECO:0000313" key="3">
    <source>
        <dbReference type="EMBL" id="BFF96857.1"/>
    </source>
</evidence>
<keyword evidence="2" id="KW-0472">Membrane</keyword>
<reference evidence="3 4" key="1">
    <citation type="submission" date="2024-02" db="EMBL/GenBank/DDBJ databases">
        <title>A chromosome-level genome assembly of Drosophila madeirensis, a fruit fly species endemic to Madeira island.</title>
        <authorList>
            <person name="Tomihara K."/>
            <person name="Llopart A."/>
            <person name="Yamamoto D."/>
        </authorList>
    </citation>
    <scope>NUCLEOTIDE SEQUENCE [LARGE SCALE GENOMIC DNA]</scope>
    <source>
        <strain evidence="3 4">RF1</strain>
    </source>
</reference>
<sequence>MRVSVPPPDAHWTLEFRDILKPFPKEKVANATFKVIRFLYPPFALGMVDVIPVVSDPQPDFANIFLVLGIAFVLGLLLVYVTYRCKFPVKPSQPIENRPMERRGFWDRIPSRTSGGTTGAECLRLLDMYSRQAAKRANEDRVHRNVSEEGQPGASHIRSQNAGLSANHSRIRSSDPSAGPSSGPCASHSRSPSAVPSAGPSGNYQKTIPCQFHKTENKTEIDLTDLIEQIDETAQER</sequence>
<keyword evidence="2" id="KW-0812">Transmembrane</keyword>
<feature type="compositionally biased region" description="Basic and acidic residues" evidence="1">
    <location>
        <begin position="136"/>
        <end position="147"/>
    </location>
</feature>
<name>A0AAU9FLU4_DROMD</name>
<accession>A0AAU9FLU4</accession>
<keyword evidence="4" id="KW-1185">Reference proteome</keyword>
<evidence type="ECO:0000256" key="1">
    <source>
        <dbReference type="SAM" id="MobiDB-lite"/>
    </source>
</evidence>
<feature type="region of interest" description="Disordered" evidence="1">
    <location>
        <begin position="136"/>
        <end position="217"/>
    </location>
</feature>
<organism evidence="3 4">
    <name type="scientific">Drosophila madeirensis</name>
    <name type="common">Fruit fly</name>
    <dbReference type="NCBI Taxonomy" id="30013"/>
    <lineage>
        <taxon>Eukaryota</taxon>
        <taxon>Metazoa</taxon>
        <taxon>Ecdysozoa</taxon>
        <taxon>Arthropoda</taxon>
        <taxon>Hexapoda</taxon>
        <taxon>Insecta</taxon>
        <taxon>Pterygota</taxon>
        <taxon>Neoptera</taxon>
        <taxon>Endopterygota</taxon>
        <taxon>Diptera</taxon>
        <taxon>Brachycera</taxon>
        <taxon>Muscomorpha</taxon>
        <taxon>Ephydroidea</taxon>
        <taxon>Drosophilidae</taxon>
        <taxon>Drosophila</taxon>
        <taxon>Sophophora</taxon>
    </lineage>
</organism>